<feature type="region of interest" description="Disordered" evidence="11">
    <location>
        <begin position="282"/>
        <end position="356"/>
    </location>
</feature>
<dbReference type="CDD" id="cd09857">
    <property type="entry name" value="PIN_EXO1"/>
    <property type="match status" value="1"/>
</dbReference>
<keyword evidence="3" id="KW-0255">Endonuclease</keyword>
<dbReference type="InterPro" id="IPR006086">
    <property type="entry name" value="XPG-I_dom"/>
</dbReference>
<feature type="compositionally biased region" description="Polar residues" evidence="11">
    <location>
        <begin position="623"/>
        <end position="641"/>
    </location>
</feature>
<accession>K8EPQ6</accession>
<keyword evidence="7 10" id="KW-0238">DNA-binding</keyword>
<dbReference type="Proteomes" id="UP000198341">
    <property type="component" value="Chromosome 16"/>
</dbReference>
<evidence type="ECO:0000256" key="9">
    <source>
        <dbReference type="ARBA" id="ARBA00023242"/>
    </source>
</evidence>
<comment type="similarity">
    <text evidence="10">Belongs to the XPG/RAD2 endonuclease family. EXO1 subfamily.</text>
</comment>
<dbReference type="GO" id="GO:0006281">
    <property type="term" value="P:DNA repair"/>
    <property type="evidence" value="ECO:0007669"/>
    <property type="project" value="UniProtKB-UniRule"/>
</dbReference>
<dbReference type="PANTHER" id="PTHR11081">
    <property type="entry name" value="FLAP ENDONUCLEASE FAMILY MEMBER"/>
    <property type="match status" value="1"/>
</dbReference>
<evidence type="ECO:0000259" key="13">
    <source>
        <dbReference type="SMART" id="SM00485"/>
    </source>
</evidence>
<dbReference type="Pfam" id="PF00867">
    <property type="entry name" value="XPG_I"/>
    <property type="match status" value="1"/>
</dbReference>
<gene>
    <name evidence="14" type="ordered locus">Bathy16g01290</name>
</gene>
<dbReference type="SUPFAM" id="SSF47807">
    <property type="entry name" value="5' to 3' exonuclease, C-terminal subdomain"/>
    <property type="match status" value="1"/>
</dbReference>
<feature type="domain" description="XPG-I" evidence="12">
    <location>
        <begin position="207"/>
        <end position="282"/>
    </location>
</feature>
<keyword evidence="9 10" id="KW-0539">Nucleus</keyword>
<feature type="region of interest" description="Disordered" evidence="11">
    <location>
        <begin position="155"/>
        <end position="176"/>
    </location>
</feature>
<name>K8EPQ6_9CHLO</name>
<dbReference type="AlphaFoldDB" id="K8EPQ6"/>
<feature type="region of interest" description="Disordered" evidence="11">
    <location>
        <begin position="604"/>
        <end position="692"/>
    </location>
</feature>
<evidence type="ECO:0000256" key="6">
    <source>
        <dbReference type="ARBA" id="ARBA00022839"/>
    </source>
</evidence>
<comment type="subcellular location">
    <subcellularLocation>
        <location evidence="1 10">Nucleus</location>
    </subcellularLocation>
</comment>
<feature type="compositionally biased region" description="Basic and acidic residues" evidence="11">
    <location>
        <begin position="642"/>
        <end position="660"/>
    </location>
</feature>
<reference evidence="14 15" key="1">
    <citation type="submission" date="2011-10" db="EMBL/GenBank/DDBJ databases">
        <authorList>
            <person name="Genoscope - CEA"/>
        </authorList>
    </citation>
    <scope>NUCLEOTIDE SEQUENCE [LARGE SCALE GENOMIC DNA]</scope>
    <source>
        <strain evidence="14 15">RCC 1105</strain>
    </source>
</reference>
<organism evidence="14 15">
    <name type="scientific">Bathycoccus prasinos</name>
    <dbReference type="NCBI Taxonomy" id="41875"/>
    <lineage>
        <taxon>Eukaryota</taxon>
        <taxon>Viridiplantae</taxon>
        <taxon>Chlorophyta</taxon>
        <taxon>Mamiellophyceae</taxon>
        <taxon>Mamiellales</taxon>
        <taxon>Bathycoccaceae</taxon>
        <taxon>Bathycoccus</taxon>
    </lineage>
</organism>
<sequence length="728" mass="81151">MGIKGLPEQLKHYYRDAQVEQFKGMNTQSRIFKTTFVVSDLVSLCFASRYSKTDTETHHRTLSFYVIINQPLRANETHWMERVIKGMRAAVDAYSWLHKGAYSCALELHTGNHYWVKQNRDAPYVNYCIHRAKMLKFFGVEPVIVFDGDRLPAKASEEGTRRQRREEAKQKGRERLEQGNREGATFMFTQSLDISPRMALELIVALKREGIEFVVAPYEADAQIAHLARQSRENGGVDVVFTEDSDLVAYGCERVCFKLDKFGACKEVLLEDVLMNKTAAAMTTTTTTPSEEMTTTNNEESEMTINNESQMTVENDGTNESDENVDAKKKTATAAKKKGGSKSSAGGKGSRGANSPLSFENWTHDDFLGLCAMSGCDFLENVRNVGFKKAHAFVNKNDRCAKTALEMMSKDPKIDVPEGYVEKWQRAVYTFRHALIYDVKEKTLKHLTPLPEELLGKTSDELDFLGKVFEDKVAIEIAEGRMDPIARRPFAHAQPHFQQRYNNNYNNMHNVQLTNEGPKIPKVNINSMFAAKKVATSTAPAPVVAAMPPATAATTTTTTTTTTVPPPSQPLRRSPRKHPQSMVLSAEDLEDLEIAKMLGAAEQGVQANKHTPAPPSASKKSRTPLSSPNKQSHQKPSATDNSFKRTFENNKNDENAEIRNKFSKTASNNTTPGAELKKLPPKPPSVNKKFGAPEKEKTIFKLGADGGLKEIKTKPKSIASFFAPVKKK</sequence>
<feature type="region of interest" description="Disordered" evidence="11">
    <location>
        <begin position="551"/>
        <end position="581"/>
    </location>
</feature>
<feature type="compositionally biased region" description="Polar residues" evidence="11">
    <location>
        <begin position="663"/>
        <end position="672"/>
    </location>
</feature>
<dbReference type="GO" id="GO:0005634">
    <property type="term" value="C:nucleus"/>
    <property type="evidence" value="ECO:0007669"/>
    <property type="project" value="UniProtKB-SubCell"/>
</dbReference>
<dbReference type="GO" id="GO:0046872">
    <property type="term" value="F:metal ion binding"/>
    <property type="evidence" value="ECO:0007669"/>
    <property type="project" value="UniProtKB-UniRule"/>
</dbReference>
<evidence type="ECO:0000259" key="12">
    <source>
        <dbReference type="SMART" id="SM00484"/>
    </source>
</evidence>
<evidence type="ECO:0000256" key="3">
    <source>
        <dbReference type="ARBA" id="ARBA00022759"/>
    </source>
</evidence>
<evidence type="ECO:0000256" key="10">
    <source>
        <dbReference type="RuleBase" id="RU910737"/>
    </source>
</evidence>
<dbReference type="Gene3D" id="1.10.150.20">
    <property type="entry name" value="5' to 3' exonuclease, C-terminal subdomain"/>
    <property type="match status" value="1"/>
</dbReference>
<dbReference type="STRING" id="41875.K8EPQ6"/>
<keyword evidence="10" id="KW-0267">Excision nuclease</keyword>
<dbReference type="EC" id="3.1.-.-" evidence="10"/>
<dbReference type="SUPFAM" id="SSF88723">
    <property type="entry name" value="PIN domain-like"/>
    <property type="match status" value="1"/>
</dbReference>
<dbReference type="SMART" id="SM00484">
    <property type="entry name" value="XPGI"/>
    <property type="match status" value="1"/>
</dbReference>
<evidence type="ECO:0000256" key="11">
    <source>
        <dbReference type="SAM" id="MobiDB-lite"/>
    </source>
</evidence>
<evidence type="ECO:0000313" key="15">
    <source>
        <dbReference type="Proteomes" id="UP000198341"/>
    </source>
</evidence>
<keyword evidence="2 10" id="KW-0540">Nuclease</keyword>
<dbReference type="PRINTS" id="PR00853">
    <property type="entry name" value="XPGRADSUPER"/>
</dbReference>
<dbReference type="InterPro" id="IPR006084">
    <property type="entry name" value="XPG/Rad2"/>
</dbReference>
<feature type="domain" description="XPG N-terminal" evidence="13">
    <location>
        <begin position="66"/>
        <end position="168"/>
    </location>
</feature>
<feature type="compositionally biased region" description="Low complexity" evidence="11">
    <location>
        <begin position="282"/>
        <end position="309"/>
    </location>
</feature>
<dbReference type="FunFam" id="3.40.50.1010:FF:000111">
    <property type="entry name" value="Exonuclease 1"/>
    <property type="match status" value="1"/>
</dbReference>
<evidence type="ECO:0000256" key="8">
    <source>
        <dbReference type="ARBA" id="ARBA00023204"/>
    </source>
</evidence>
<dbReference type="GO" id="GO:0003677">
    <property type="term" value="F:DNA binding"/>
    <property type="evidence" value="ECO:0007669"/>
    <property type="project" value="UniProtKB-UniRule"/>
</dbReference>
<dbReference type="SMART" id="SM00485">
    <property type="entry name" value="XPGN"/>
    <property type="match status" value="1"/>
</dbReference>
<keyword evidence="4 10" id="KW-0227">DNA damage</keyword>
<dbReference type="InterPro" id="IPR044752">
    <property type="entry name" value="PIN-like_EXO1"/>
</dbReference>
<evidence type="ECO:0000256" key="7">
    <source>
        <dbReference type="ARBA" id="ARBA00023125"/>
    </source>
</evidence>
<dbReference type="InterPro" id="IPR029060">
    <property type="entry name" value="PIN-like_dom_sf"/>
</dbReference>
<dbReference type="GO" id="GO:0017108">
    <property type="term" value="F:5'-flap endonuclease activity"/>
    <property type="evidence" value="ECO:0007669"/>
    <property type="project" value="TreeGrafter"/>
</dbReference>
<dbReference type="GO" id="GO:0035312">
    <property type="term" value="F:5'-3' DNA exonuclease activity"/>
    <property type="evidence" value="ECO:0007669"/>
    <property type="project" value="UniProtKB-UniRule"/>
</dbReference>
<evidence type="ECO:0000256" key="2">
    <source>
        <dbReference type="ARBA" id="ARBA00022722"/>
    </source>
</evidence>
<keyword evidence="10" id="KW-0460">Magnesium</keyword>
<evidence type="ECO:0000256" key="4">
    <source>
        <dbReference type="ARBA" id="ARBA00022763"/>
    </source>
</evidence>
<dbReference type="GeneID" id="19011276"/>
<dbReference type="InterPro" id="IPR006085">
    <property type="entry name" value="XPG_DNA_repair_N"/>
</dbReference>
<evidence type="ECO:0000313" key="14">
    <source>
        <dbReference type="EMBL" id="CCO20252.1"/>
    </source>
</evidence>
<dbReference type="KEGG" id="bpg:Bathy16g01290"/>
<dbReference type="RefSeq" id="XP_007508635.1">
    <property type="nucleotide sequence ID" value="XM_007508573.1"/>
</dbReference>
<comment type="cofactor">
    <cofactor evidence="10">
        <name>Mg(2+)</name>
        <dbReference type="ChEBI" id="CHEBI:18420"/>
    </cofactor>
    <text evidence="10">Binds 2 magnesium ions per subunit. They probably participate in the reaction catalyzed by the enzyme. May bind an additional third magnesium ion after substrate binding.</text>
</comment>
<keyword evidence="5 10" id="KW-0378">Hydrolase</keyword>
<dbReference type="InterPro" id="IPR036279">
    <property type="entry name" value="5-3_exonuclease_C_sf"/>
</dbReference>
<comment type="function">
    <text evidence="10">5'-&gt;3' double-stranded DNA exonuclease which may also possess a cryptic 3'-&gt;5' double-stranded DNA exonuclease activity. Functions in DNA mismatch repair.</text>
</comment>
<proteinExistence type="inferred from homology"/>
<dbReference type="PANTHER" id="PTHR11081:SF8">
    <property type="entry name" value="EXONUCLEASE 1"/>
    <property type="match status" value="1"/>
</dbReference>
<dbReference type="eggNOG" id="KOG2518">
    <property type="taxonomic scope" value="Eukaryota"/>
</dbReference>
<keyword evidence="8 10" id="KW-0234">DNA repair</keyword>
<keyword evidence="10" id="KW-0479">Metal-binding</keyword>
<keyword evidence="10" id="KW-0228">DNA excision</keyword>
<dbReference type="Pfam" id="PF00752">
    <property type="entry name" value="XPG_N"/>
    <property type="match status" value="1"/>
</dbReference>
<evidence type="ECO:0000256" key="5">
    <source>
        <dbReference type="ARBA" id="ARBA00022801"/>
    </source>
</evidence>
<dbReference type="OrthoDB" id="26491at2759"/>
<feature type="compositionally biased region" description="Low complexity" evidence="11">
    <location>
        <begin position="551"/>
        <end position="563"/>
    </location>
</feature>
<keyword evidence="15" id="KW-1185">Reference proteome</keyword>
<protein>
    <recommendedName>
        <fullName evidence="10">Exonuclease 1</fullName>
        <ecNumber evidence="10">3.1.-.-</ecNumber>
    </recommendedName>
</protein>
<dbReference type="Gene3D" id="3.40.50.1010">
    <property type="entry name" value="5'-nuclease"/>
    <property type="match status" value="1"/>
</dbReference>
<keyword evidence="6 10" id="KW-0269">Exonuclease</keyword>
<evidence type="ECO:0000256" key="1">
    <source>
        <dbReference type="ARBA" id="ARBA00004123"/>
    </source>
</evidence>
<dbReference type="EMBL" id="FO082263">
    <property type="protein sequence ID" value="CCO20252.1"/>
    <property type="molecule type" value="Genomic_DNA"/>
</dbReference>
<dbReference type="CDD" id="cd09901">
    <property type="entry name" value="H3TH_FEN1-like"/>
    <property type="match status" value="1"/>
</dbReference>
<dbReference type="PROSITE" id="PS00841">
    <property type="entry name" value="XPG_1"/>
    <property type="match status" value="1"/>
</dbReference>
<dbReference type="InterPro" id="IPR019974">
    <property type="entry name" value="XPG_CS"/>
</dbReference>